<comment type="caution">
    <text evidence="2">The sequence shown here is derived from an EMBL/GenBank/DDBJ whole genome shotgun (WGS) entry which is preliminary data.</text>
</comment>
<dbReference type="EMBL" id="JABEPP010000001">
    <property type="protein sequence ID" value="NNM71186.1"/>
    <property type="molecule type" value="Genomic_DNA"/>
</dbReference>
<sequence>MQAATESQAETLKLRSVLDLTAAAPLKAEFGALRGRPVRVDASDVDRLGALCLQVLMSAHSTWTSDGVPFSLGGTSPGFEEGLDTLGASFLLFSIPRE</sequence>
<gene>
    <name evidence="2" type="ORF">HJG44_02105</name>
</gene>
<organism evidence="2 3">
    <name type="scientific">Enterovirga aerilata</name>
    <dbReference type="NCBI Taxonomy" id="2730920"/>
    <lineage>
        <taxon>Bacteria</taxon>
        <taxon>Pseudomonadati</taxon>
        <taxon>Pseudomonadota</taxon>
        <taxon>Alphaproteobacteria</taxon>
        <taxon>Hyphomicrobiales</taxon>
        <taxon>Methylobacteriaceae</taxon>
        <taxon>Enterovirga</taxon>
    </lineage>
</organism>
<name>A0A849HUK9_9HYPH</name>
<reference evidence="2 3" key="1">
    <citation type="submission" date="2020-04" db="EMBL/GenBank/DDBJ databases">
        <title>Enterovirga sp. isolate from soil.</title>
        <authorList>
            <person name="Chea S."/>
            <person name="Kim D.-U."/>
        </authorList>
    </citation>
    <scope>NUCLEOTIDE SEQUENCE [LARGE SCALE GENOMIC DNA]</scope>
    <source>
        <strain evidence="2 3">DB1703</strain>
    </source>
</reference>
<protein>
    <submittedName>
        <fullName evidence="2">STAS domain-containing protein</fullName>
    </submittedName>
</protein>
<dbReference type="InterPro" id="IPR058548">
    <property type="entry name" value="MlaB-like_STAS"/>
</dbReference>
<accession>A0A849HUK9</accession>
<dbReference type="Gene3D" id="3.30.750.24">
    <property type="entry name" value="STAS domain"/>
    <property type="match status" value="1"/>
</dbReference>
<dbReference type="Proteomes" id="UP000564885">
    <property type="component" value="Unassembled WGS sequence"/>
</dbReference>
<keyword evidence="3" id="KW-1185">Reference proteome</keyword>
<evidence type="ECO:0000313" key="2">
    <source>
        <dbReference type="EMBL" id="NNM71186.1"/>
    </source>
</evidence>
<dbReference type="RefSeq" id="WP_171216678.1">
    <property type="nucleotide sequence ID" value="NZ_JABEPP010000001.1"/>
</dbReference>
<dbReference type="InterPro" id="IPR036513">
    <property type="entry name" value="STAS_dom_sf"/>
</dbReference>
<dbReference type="SUPFAM" id="SSF52091">
    <property type="entry name" value="SpoIIaa-like"/>
    <property type="match status" value="1"/>
</dbReference>
<evidence type="ECO:0000313" key="3">
    <source>
        <dbReference type="Proteomes" id="UP000564885"/>
    </source>
</evidence>
<feature type="domain" description="MlaB-like STAS" evidence="1">
    <location>
        <begin position="12"/>
        <end position="87"/>
    </location>
</feature>
<dbReference type="Pfam" id="PF13466">
    <property type="entry name" value="STAS_2"/>
    <property type="match status" value="1"/>
</dbReference>
<dbReference type="AlphaFoldDB" id="A0A849HUK9"/>
<proteinExistence type="predicted"/>
<evidence type="ECO:0000259" key="1">
    <source>
        <dbReference type="Pfam" id="PF13466"/>
    </source>
</evidence>